<feature type="domain" description="Mur ligase C-terminal" evidence="16">
    <location>
        <begin position="333"/>
        <end position="464"/>
    </location>
</feature>
<comment type="subcellular location">
    <subcellularLocation>
        <location evidence="1 14">Cytoplasm</location>
    </subcellularLocation>
</comment>
<evidence type="ECO:0000313" key="19">
    <source>
        <dbReference type="Proteomes" id="UP000042527"/>
    </source>
</evidence>
<dbReference type="GO" id="GO:0051301">
    <property type="term" value="P:cell division"/>
    <property type="evidence" value="ECO:0007669"/>
    <property type="project" value="UniProtKB-KW"/>
</dbReference>
<evidence type="ECO:0000259" key="16">
    <source>
        <dbReference type="Pfam" id="PF02875"/>
    </source>
</evidence>
<comment type="function">
    <text evidence="14">Cell wall formation.</text>
</comment>
<evidence type="ECO:0000256" key="5">
    <source>
        <dbReference type="ARBA" id="ARBA00022598"/>
    </source>
</evidence>
<dbReference type="PANTHER" id="PTHR43445">
    <property type="entry name" value="UDP-N-ACETYLMURAMATE--L-ALANINE LIGASE-RELATED"/>
    <property type="match status" value="1"/>
</dbReference>
<dbReference type="InterPro" id="IPR036565">
    <property type="entry name" value="Mur-like_cat_sf"/>
</dbReference>
<dbReference type="GO" id="GO:0005524">
    <property type="term" value="F:ATP binding"/>
    <property type="evidence" value="ECO:0007669"/>
    <property type="project" value="UniProtKB-UniRule"/>
</dbReference>
<dbReference type="HAMAP" id="MF_00046">
    <property type="entry name" value="MurC"/>
    <property type="match status" value="1"/>
</dbReference>
<dbReference type="SUPFAM" id="SSF53244">
    <property type="entry name" value="MurD-like peptide ligases, peptide-binding domain"/>
    <property type="match status" value="1"/>
</dbReference>
<organism evidence="18 19">
    <name type="scientific">Treponema phagedenis</name>
    <dbReference type="NCBI Taxonomy" id="162"/>
    <lineage>
        <taxon>Bacteria</taxon>
        <taxon>Pseudomonadati</taxon>
        <taxon>Spirochaetota</taxon>
        <taxon>Spirochaetia</taxon>
        <taxon>Spirochaetales</taxon>
        <taxon>Treponemataceae</taxon>
        <taxon>Treponema</taxon>
    </lineage>
</organism>
<gene>
    <name evidence="14 18" type="primary">murC</name>
    <name evidence="18" type="ORF">TPHV1_50056</name>
</gene>
<sequence length="479" mass="53349">MKQSGLPADVNGFKIHMIGIKGTGMSALAELLVSRGAVITGSDVADEFYTDEVLKHLQIAVTAPFSAKNIPPDTQLVIYSAAYTPEENEELHEAFMRSLPTLSYPKALGDFSRHSYSCGIAGVHGKTTTTGIVGTLVKALDLDASVLAGSMIANFGNSCTMIHGDSFFIAETCEYKKHFLNFYPKKIVLTSVESDHQDFYPQYEDILAAFLQYIDRLPQFSEIFYCADDPGAKEAINLAFSSRPDLIYIPYGESVSSEFGVKIHGVRDEKLYFSLKGFAGEFYLTVPGHHNVLNAAAAIALVLSLVKLERKETTINDITIIRKALASFKGAKRRSEIVGEAKGILFMDDYAHHPTAIKTTLKGLKEFYPNRRIIVDFMSHTYSRTAALLNKFSQAFSSADEIILHKIYASAREVYHGEVTGRQLFELTKKSCRKTYYYEEVMDAESFLEKELQSGDLFITMGAGDNWKLGRTLYEKFSK</sequence>
<evidence type="ECO:0000256" key="8">
    <source>
        <dbReference type="ARBA" id="ARBA00022840"/>
    </source>
</evidence>
<evidence type="ECO:0000256" key="1">
    <source>
        <dbReference type="ARBA" id="ARBA00004496"/>
    </source>
</evidence>
<dbReference type="EC" id="6.3.2.8" evidence="3 14"/>
<evidence type="ECO:0000256" key="11">
    <source>
        <dbReference type="ARBA" id="ARBA00023306"/>
    </source>
</evidence>
<dbReference type="InterPro" id="IPR005758">
    <property type="entry name" value="UDP-N-AcMur_Ala_ligase_MurC"/>
</dbReference>
<dbReference type="GO" id="GO:0009252">
    <property type="term" value="P:peptidoglycan biosynthetic process"/>
    <property type="evidence" value="ECO:0007669"/>
    <property type="project" value="UniProtKB-UniRule"/>
</dbReference>
<protein>
    <recommendedName>
        <fullName evidence="3 14">UDP-N-acetylmuramate--L-alanine ligase</fullName>
        <ecNumber evidence="3 14">6.3.2.8</ecNumber>
    </recommendedName>
    <alternativeName>
        <fullName evidence="14">UDP-N-acetylmuramoyl-L-alanine synthetase</fullName>
    </alternativeName>
</protein>
<comment type="pathway">
    <text evidence="2 14">Cell wall biogenesis; peptidoglycan biosynthesis.</text>
</comment>
<dbReference type="GO" id="GO:0071555">
    <property type="term" value="P:cell wall organization"/>
    <property type="evidence" value="ECO:0007669"/>
    <property type="project" value="UniProtKB-KW"/>
</dbReference>
<dbReference type="GO" id="GO:0008360">
    <property type="term" value="P:regulation of cell shape"/>
    <property type="evidence" value="ECO:0007669"/>
    <property type="project" value="UniProtKB-KW"/>
</dbReference>
<dbReference type="InterPro" id="IPR013221">
    <property type="entry name" value="Mur_ligase_cen"/>
</dbReference>
<evidence type="ECO:0000256" key="7">
    <source>
        <dbReference type="ARBA" id="ARBA00022741"/>
    </source>
</evidence>
<evidence type="ECO:0000256" key="10">
    <source>
        <dbReference type="ARBA" id="ARBA00022984"/>
    </source>
</evidence>
<evidence type="ECO:0000256" key="6">
    <source>
        <dbReference type="ARBA" id="ARBA00022618"/>
    </source>
</evidence>
<dbReference type="UniPathway" id="UPA00219"/>
<dbReference type="AlphaFoldDB" id="A0A0B7H1F3"/>
<evidence type="ECO:0000259" key="15">
    <source>
        <dbReference type="Pfam" id="PF01225"/>
    </source>
</evidence>
<evidence type="ECO:0000256" key="9">
    <source>
        <dbReference type="ARBA" id="ARBA00022960"/>
    </source>
</evidence>
<keyword evidence="19" id="KW-1185">Reference proteome</keyword>
<comment type="similarity">
    <text evidence="14">Belongs to the MurCDEF family.</text>
</comment>
<keyword evidence="9 14" id="KW-0133">Cell shape</keyword>
<dbReference type="InterPro" id="IPR036615">
    <property type="entry name" value="Mur_ligase_C_dom_sf"/>
</dbReference>
<dbReference type="OrthoDB" id="9804126at2"/>
<dbReference type="NCBIfam" id="TIGR01082">
    <property type="entry name" value="murC"/>
    <property type="match status" value="1"/>
</dbReference>
<dbReference type="SUPFAM" id="SSF53623">
    <property type="entry name" value="MurD-like peptide ligases, catalytic domain"/>
    <property type="match status" value="1"/>
</dbReference>
<keyword evidence="11 14" id="KW-0131">Cell cycle</keyword>
<feature type="binding site" evidence="14">
    <location>
        <begin position="122"/>
        <end position="128"/>
    </location>
    <ligand>
        <name>ATP</name>
        <dbReference type="ChEBI" id="CHEBI:30616"/>
    </ligand>
</feature>
<dbReference type="SUPFAM" id="SSF51984">
    <property type="entry name" value="MurCD N-terminal domain"/>
    <property type="match status" value="1"/>
</dbReference>
<feature type="domain" description="Mur ligase central" evidence="17">
    <location>
        <begin position="120"/>
        <end position="302"/>
    </location>
</feature>
<keyword evidence="6 14" id="KW-0132">Cell division</keyword>
<dbReference type="Pfam" id="PF08245">
    <property type="entry name" value="Mur_ligase_M"/>
    <property type="match status" value="1"/>
</dbReference>
<keyword evidence="4 14" id="KW-0963">Cytoplasm</keyword>
<evidence type="ECO:0000256" key="4">
    <source>
        <dbReference type="ARBA" id="ARBA00022490"/>
    </source>
</evidence>
<evidence type="ECO:0000256" key="14">
    <source>
        <dbReference type="HAMAP-Rule" id="MF_00046"/>
    </source>
</evidence>
<keyword evidence="5 14" id="KW-0436">Ligase</keyword>
<feature type="domain" description="Mur ligase N-terminal catalytic" evidence="15">
    <location>
        <begin position="14"/>
        <end position="116"/>
    </location>
</feature>
<evidence type="ECO:0000259" key="17">
    <source>
        <dbReference type="Pfam" id="PF08245"/>
    </source>
</evidence>
<proteinExistence type="inferred from homology"/>
<dbReference type="InterPro" id="IPR004101">
    <property type="entry name" value="Mur_ligase_C"/>
</dbReference>
<dbReference type="EMBL" id="CDNC01000045">
    <property type="protein sequence ID" value="CEM62796.1"/>
    <property type="molecule type" value="Genomic_DNA"/>
</dbReference>
<keyword evidence="12 14" id="KW-0961">Cell wall biogenesis/degradation</keyword>
<keyword evidence="7 14" id="KW-0547">Nucleotide-binding</keyword>
<evidence type="ECO:0000256" key="13">
    <source>
        <dbReference type="ARBA" id="ARBA00047833"/>
    </source>
</evidence>
<dbReference type="Gene3D" id="3.40.1190.10">
    <property type="entry name" value="Mur-like, catalytic domain"/>
    <property type="match status" value="1"/>
</dbReference>
<dbReference type="Gene3D" id="3.90.190.20">
    <property type="entry name" value="Mur ligase, C-terminal domain"/>
    <property type="match status" value="1"/>
</dbReference>
<keyword evidence="10 14" id="KW-0573">Peptidoglycan synthesis</keyword>
<accession>A0A0B7H1F3</accession>
<dbReference type="InterPro" id="IPR050061">
    <property type="entry name" value="MurCDEF_pg_biosynth"/>
</dbReference>
<evidence type="ECO:0000256" key="12">
    <source>
        <dbReference type="ARBA" id="ARBA00023316"/>
    </source>
</evidence>
<dbReference type="Pfam" id="PF01225">
    <property type="entry name" value="Mur_ligase"/>
    <property type="match status" value="1"/>
</dbReference>
<dbReference type="Proteomes" id="UP000042527">
    <property type="component" value="Unassembled WGS sequence"/>
</dbReference>
<evidence type="ECO:0000256" key="3">
    <source>
        <dbReference type="ARBA" id="ARBA00012211"/>
    </source>
</evidence>
<comment type="catalytic activity">
    <reaction evidence="13 14">
        <text>UDP-N-acetyl-alpha-D-muramate + L-alanine + ATP = UDP-N-acetyl-alpha-D-muramoyl-L-alanine + ADP + phosphate + H(+)</text>
        <dbReference type="Rhea" id="RHEA:23372"/>
        <dbReference type="ChEBI" id="CHEBI:15378"/>
        <dbReference type="ChEBI" id="CHEBI:30616"/>
        <dbReference type="ChEBI" id="CHEBI:43474"/>
        <dbReference type="ChEBI" id="CHEBI:57972"/>
        <dbReference type="ChEBI" id="CHEBI:70757"/>
        <dbReference type="ChEBI" id="CHEBI:83898"/>
        <dbReference type="ChEBI" id="CHEBI:456216"/>
        <dbReference type="EC" id="6.3.2.8"/>
    </reaction>
</comment>
<dbReference type="PANTHER" id="PTHR43445:SF3">
    <property type="entry name" value="UDP-N-ACETYLMURAMATE--L-ALANINE LIGASE"/>
    <property type="match status" value="1"/>
</dbReference>
<dbReference type="GO" id="GO:0008763">
    <property type="term" value="F:UDP-N-acetylmuramate-L-alanine ligase activity"/>
    <property type="evidence" value="ECO:0007669"/>
    <property type="project" value="UniProtKB-UniRule"/>
</dbReference>
<dbReference type="RefSeq" id="WP_044634918.1">
    <property type="nucleotide sequence ID" value="NZ_CDNC01000045.1"/>
</dbReference>
<reference evidence="19" key="1">
    <citation type="submission" date="2015-01" db="EMBL/GenBank/DDBJ databases">
        <authorList>
            <person name="Manzoor Shahid"/>
            <person name="Zubair Saima"/>
        </authorList>
    </citation>
    <scope>NUCLEOTIDE SEQUENCE [LARGE SCALE GENOMIC DNA]</scope>
    <source>
        <strain evidence="19">V1</strain>
    </source>
</reference>
<dbReference type="InterPro" id="IPR000713">
    <property type="entry name" value="Mur_ligase_N"/>
</dbReference>
<dbReference type="Gene3D" id="3.40.50.720">
    <property type="entry name" value="NAD(P)-binding Rossmann-like Domain"/>
    <property type="match status" value="1"/>
</dbReference>
<keyword evidence="8 14" id="KW-0067">ATP-binding</keyword>
<evidence type="ECO:0000256" key="2">
    <source>
        <dbReference type="ARBA" id="ARBA00004752"/>
    </source>
</evidence>
<name>A0A0B7H1F3_TREPH</name>
<dbReference type="Pfam" id="PF02875">
    <property type="entry name" value="Mur_ligase_C"/>
    <property type="match status" value="1"/>
</dbReference>
<dbReference type="GO" id="GO:0005737">
    <property type="term" value="C:cytoplasm"/>
    <property type="evidence" value="ECO:0007669"/>
    <property type="project" value="UniProtKB-SubCell"/>
</dbReference>
<evidence type="ECO:0000313" key="18">
    <source>
        <dbReference type="EMBL" id="CEM62796.1"/>
    </source>
</evidence>